<keyword evidence="2" id="KW-1185">Reference proteome</keyword>
<evidence type="ECO:0000313" key="1">
    <source>
        <dbReference type="EMBL" id="GKT52095.1"/>
    </source>
</evidence>
<dbReference type="RefSeq" id="XP_049134445.1">
    <property type="nucleotide sequence ID" value="XM_049278488.1"/>
</dbReference>
<reference evidence="1 2" key="1">
    <citation type="submission" date="2022-03" db="EMBL/GenBank/DDBJ databases">
        <title>Genome data of Colletotrichum spp.</title>
        <authorList>
            <person name="Utami Y.D."/>
            <person name="Hiruma K."/>
        </authorList>
    </citation>
    <scope>NUCLEOTIDE SEQUENCE [LARGE SCALE GENOMIC DNA]</scope>
    <source>
        <strain evidence="1 2">MAFF 239500</strain>
    </source>
</reference>
<dbReference type="Proteomes" id="UP001055115">
    <property type="component" value="Unassembled WGS sequence"/>
</dbReference>
<comment type="caution">
    <text evidence="1">The sequence shown here is derived from an EMBL/GenBank/DDBJ whole genome shotgun (WGS) entry which is preliminary data.</text>
</comment>
<sequence>MRIVNSIEREMVQSEWENWLADENVRCDKLKMVLEENGAGAKTKRSGSQKVMTSAMDEGKKETLREWYDTYCGSCKLDHQALMSERNSLASL</sequence>
<gene>
    <name evidence="1" type="ORF">ColSpa_12276</name>
</gene>
<proteinExistence type="predicted"/>
<protein>
    <submittedName>
        <fullName evidence="1">Uncharacterized protein</fullName>
    </submittedName>
</protein>
<name>A0AA37UQA5_9PEZI</name>
<dbReference type="EMBL" id="BQXU01000060">
    <property type="protein sequence ID" value="GKT52095.1"/>
    <property type="molecule type" value="Genomic_DNA"/>
</dbReference>
<accession>A0AA37UQA5</accession>
<dbReference type="GeneID" id="73333078"/>
<organism evidence="1 2">
    <name type="scientific">Colletotrichum spaethianum</name>
    <dbReference type="NCBI Taxonomy" id="700344"/>
    <lineage>
        <taxon>Eukaryota</taxon>
        <taxon>Fungi</taxon>
        <taxon>Dikarya</taxon>
        <taxon>Ascomycota</taxon>
        <taxon>Pezizomycotina</taxon>
        <taxon>Sordariomycetes</taxon>
        <taxon>Hypocreomycetidae</taxon>
        <taxon>Glomerellales</taxon>
        <taxon>Glomerellaceae</taxon>
        <taxon>Colletotrichum</taxon>
        <taxon>Colletotrichum spaethianum species complex</taxon>
    </lineage>
</organism>
<dbReference type="AlphaFoldDB" id="A0AA37UQA5"/>
<evidence type="ECO:0000313" key="2">
    <source>
        <dbReference type="Proteomes" id="UP001055115"/>
    </source>
</evidence>